<comment type="caution">
    <text evidence="1">The sequence shown here is derived from an EMBL/GenBank/DDBJ whole genome shotgun (WGS) entry which is preliminary data.</text>
</comment>
<accession>A0ABW6BNM1</accession>
<keyword evidence="2" id="KW-1185">Reference proteome</keyword>
<dbReference type="EMBL" id="JBHUPB010000015">
    <property type="protein sequence ID" value="MFD2969841.1"/>
    <property type="molecule type" value="Genomic_DNA"/>
</dbReference>
<protein>
    <recommendedName>
        <fullName evidence="3">Peptidase M48 domain-containing protein</fullName>
    </recommendedName>
</protein>
<gene>
    <name evidence="1" type="ORF">ACFS7Y_20805</name>
</gene>
<proteinExistence type="predicted"/>
<reference evidence="2" key="1">
    <citation type="journal article" date="2019" name="Int. J. Syst. Evol. Microbiol.">
        <title>The Global Catalogue of Microorganisms (GCM) 10K type strain sequencing project: providing services to taxonomists for standard genome sequencing and annotation.</title>
        <authorList>
            <consortium name="The Broad Institute Genomics Platform"/>
            <consortium name="The Broad Institute Genome Sequencing Center for Infectious Disease"/>
            <person name="Wu L."/>
            <person name="Ma J."/>
        </authorList>
    </citation>
    <scope>NUCLEOTIDE SEQUENCE [LARGE SCALE GENOMIC DNA]</scope>
    <source>
        <strain evidence="2">KCTC 22814</strain>
    </source>
</reference>
<sequence length="221" mass="25433">MTNLTESAPANVAAGMAKFSINKQIPKVMEIQILMALSHYPELKDTHIRFLFTQQLKGSIMAARPVIRTLLGPRHKRVYDILISPVFKLQHTIEPIHQVEDDVLVGWIGHELGHIMDYERRHIWSIAKFGLLYWLSKGYIRKAERVADTFAVNRGMGNFILATKQFILGHSGLSTRYKNKIARLYLSPDDIVKLVKELEEKTTVKRDDIINDELRTQKESI</sequence>
<evidence type="ECO:0000313" key="1">
    <source>
        <dbReference type="EMBL" id="MFD2969841.1"/>
    </source>
</evidence>
<dbReference type="Proteomes" id="UP001597525">
    <property type="component" value="Unassembled WGS sequence"/>
</dbReference>
<organism evidence="1 2">
    <name type="scientific">Sphingobacterium bambusae</name>
    <dbReference type="NCBI Taxonomy" id="662858"/>
    <lineage>
        <taxon>Bacteria</taxon>
        <taxon>Pseudomonadati</taxon>
        <taxon>Bacteroidota</taxon>
        <taxon>Sphingobacteriia</taxon>
        <taxon>Sphingobacteriales</taxon>
        <taxon>Sphingobacteriaceae</taxon>
        <taxon>Sphingobacterium</taxon>
    </lineage>
</organism>
<name>A0ABW6BNM1_9SPHI</name>
<evidence type="ECO:0008006" key="3">
    <source>
        <dbReference type="Google" id="ProtNLM"/>
    </source>
</evidence>
<evidence type="ECO:0000313" key="2">
    <source>
        <dbReference type="Proteomes" id="UP001597525"/>
    </source>
</evidence>
<dbReference type="RefSeq" id="WP_320183330.1">
    <property type="nucleotide sequence ID" value="NZ_CP138332.1"/>
</dbReference>